<feature type="transmembrane region" description="Helical" evidence="12">
    <location>
        <begin position="96"/>
        <end position="120"/>
    </location>
</feature>
<keyword evidence="6" id="KW-0067">ATP-binding</keyword>
<evidence type="ECO:0000256" key="10">
    <source>
        <dbReference type="ARBA" id="ARBA00023180"/>
    </source>
</evidence>
<dbReference type="SUPFAM" id="SSF103473">
    <property type="entry name" value="MFS general substrate transporter"/>
    <property type="match status" value="1"/>
</dbReference>
<dbReference type="InterPro" id="IPR005829">
    <property type="entry name" value="Sugar_transporter_CS"/>
</dbReference>
<evidence type="ECO:0000256" key="9">
    <source>
        <dbReference type="ARBA" id="ARBA00023136"/>
    </source>
</evidence>
<dbReference type="PANTHER" id="PTHR24064">
    <property type="entry name" value="SOLUTE CARRIER FAMILY 22 MEMBER"/>
    <property type="match status" value="1"/>
</dbReference>
<name>A0AAD7SU21_9TELE</name>
<feature type="transmembrane region" description="Helical" evidence="12">
    <location>
        <begin position="43"/>
        <end position="62"/>
    </location>
</feature>
<keyword evidence="5" id="KW-0547">Nucleotide-binding</keyword>
<evidence type="ECO:0000313" key="14">
    <source>
        <dbReference type="EMBL" id="KAJ8408769.1"/>
    </source>
</evidence>
<dbReference type="Gene3D" id="1.20.1250.20">
    <property type="entry name" value="MFS general substrate transporter like domains"/>
    <property type="match status" value="1"/>
</dbReference>
<feature type="transmembrane region" description="Helical" evidence="12">
    <location>
        <begin position="132"/>
        <end position="155"/>
    </location>
</feature>
<comment type="subcellular location">
    <subcellularLocation>
        <location evidence="1">Endomembrane system</location>
        <topology evidence="1">Multi-pass membrane protein</topology>
    </subcellularLocation>
</comment>
<feature type="transmembrane region" description="Helical" evidence="12">
    <location>
        <begin position="242"/>
        <end position="262"/>
    </location>
</feature>
<comment type="similarity">
    <text evidence="2">Belongs to the major facilitator (TC 2.A.1) superfamily. Organic cation transporter (TC 2.A.1.19) family.</text>
</comment>
<feature type="transmembrane region" description="Helical" evidence="12">
    <location>
        <begin position="391"/>
        <end position="411"/>
    </location>
</feature>
<dbReference type="GO" id="GO:0015651">
    <property type="term" value="F:quaternary ammonium group transmembrane transporter activity"/>
    <property type="evidence" value="ECO:0007669"/>
    <property type="project" value="UniProtKB-ARBA"/>
</dbReference>
<dbReference type="FunFam" id="1.20.1250.20:FF:000070">
    <property type="entry name" value="Solute carrier family 22 member 5"/>
    <property type="match status" value="1"/>
</dbReference>
<evidence type="ECO:0000256" key="5">
    <source>
        <dbReference type="ARBA" id="ARBA00022741"/>
    </source>
</evidence>
<evidence type="ECO:0000256" key="6">
    <source>
        <dbReference type="ARBA" id="ARBA00022840"/>
    </source>
</evidence>
<protein>
    <recommendedName>
        <fullName evidence="13">Major facilitator superfamily (MFS) profile domain-containing protein</fullName>
    </recommendedName>
</protein>
<dbReference type="AlphaFoldDB" id="A0AAD7SU21"/>
<keyword evidence="7 12" id="KW-1133">Transmembrane helix</keyword>
<feature type="transmembrane region" description="Helical" evidence="12">
    <location>
        <begin position="335"/>
        <end position="352"/>
    </location>
</feature>
<feature type="compositionally biased region" description="Acidic residues" evidence="11">
    <location>
        <begin position="445"/>
        <end position="455"/>
    </location>
</feature>
<dbReference type="Proteomes" id="UP001221898">
    <property type="component" value="Unassembled WGS sequence"/>
</dbReference>
<dbReference type="InterPro" id="IPR005828">
    <property type="entry name" value="MFS_sugar_transport-like"/>
</dbReference>
<evidence type="ECO:0000256" key="8">
    <source>
        <dbReference type="ARBA" id="ARBA00023065"/>
    </source>
</evidence>
<dbReference type="EMBL" id="JAINUG010000033">
    <property type="protein sequence ID" value="KAJ8408769.1"/>
    <property type="molecule type" value="Genomic_DNA"/>
</dbReference>
<evidence type="ECO:0000256" key="2">
    <source>
        <dbReference type="ARBA" id="ARBA00009203"/>
    </source>
</evidence>
<sequence length="455" mass="50719">MVALDSGPVLGKVVPGRCTSPVAEWIGDQGLHKKWDLVCGDSWKVPLTSSVFFIGVLMGSFVSGQLSDRFGRKIVLFATMAVQTLFTFIQIFSTSWLLFCALFFIVGMGQISNYVAAFVLGSEIVSPSIRILYSTVGVCIFFAFGYMMLPLIALFVRDWRMLMLALTLPGLLYFPLWRFIPESPRWLLSQGRVEEAEAILRDAARRNGVTAPEVIFQPTQVESKGEKIHHHNICDLVKSSNIRCITIMLSLVWMIISIGYFALSLNTSNLHGNSYLNCFFSAAVEIPAYIMAWLLFRYCPRRFCLFSMLFLGGVVLLFSQLIPGNQSSVSVALEMLGKFGVTAAFSLVYAFTAELYPTVLRNTAVCTCSMASRLGSISAPYFIYLGNYYKSLPYILMGSLTVFSAFLSLLLPESHGMPLPETINHMQTVQGYKKKPTSYNLTSDTAEEENMSEML</sequence>
<accession>A0AAD7SU21</accession>
<evidence type="ECO:0000256" key="11">
    <source>
        <dbReference type="SAM" id="MobiDB-lite"/>
    </source>
</evidence>
<feature type="transmembrane region" description="Helical" evidence="12">
    <location>
        <begin position="74"/>
        <end position="90"/>
    </location>
</feature>
<evidence type="ECO:0000256" key="3">
    <source>
        <dbReference type="ARBA" id="ARBA00022448"/>
    </source>
</evidence>
<evidence type="ECO:0000256" key="1">
    <source>
        <dbReference type="ARBA" id="ARBA00004127"/>
    </source>
</evidence>
<proteinExistence type="inferred from homology"/>
<evidence type="ECO:0000256" key="4">
    <source>
        <dbReference type="ARBA" id="ARBA00022692"/>
    </source>
</evidence>
<feature type="domain" description="Major facilitator superfamily (MFS) profile" evidence="13">
    <location>
        <begin position="1"/>
        <end position="416"/>
    </location>
</feature>
<evidence type="ECO:0000256" key="12">
    <source>
        <dbReference type="SAM" id="Phobius"/>
    </source>
</evidence>
<comment type="caution">
    <text evidence="14">The sequence shown here is derived from an EMBL/GenBank/DDBJ whole genome shotgun (WGS) entry which is preliminary data.</text>
</comment>
<dbReference type="Pfam" id="PF00083">
    <property type="entry name" value="Sugar_tr"/>
    <property type="match status" value="1"/>
</dbReference>
<dbReference type="GO" id="GO:0006811">
    <property type="term" value="P:monoatomic ion transport"/>
    <property type="evidence" value="ECO:0007669"/>
    <property type="project" value="UniProtKB-KW"/>
</dbReference>
<evidence type="ECO:0000259" key="13">
    <source>
        <dbReference type="PROSITE" id="PS50850"/>
    </source>
</evidence>
<keyword evidence="3" id="KW-0813">Transport</keyword>
<gene>
    <name evidence="14" type="ORF">AAFF_G00245870</name>
</gene>
<dbReference type="PROSITE" id="PS50850">
    <property type="entry name" value="MFS"/>
    <property type="match status" value="1"/>
</dbReference>
<keyword evidence="9 12" id="KW-0472">Membrane</keyword>
<feature type="transmembrane region" description="Helical" evidence="12">
    <location>
        <begin position="303"/>
        <end position="323"/>
    </location>
</feature>
<dbReference type="InterPro" id="IPR020846">
    <property type="entry name" value="MFS_dom"/>
</dbReference>
<evidence type="ECO:0000313" key="15">
    <source>
        <dbReference type="Proteomes" id="UP001221898"/>
    </source>
</evidence>
<organism evidence="14 15">
    <name type="scientific">Aldrovandia affinis</name>
    <dbReference type="NCBI Taxonomy" id="143900"/>
    <lineage>
        <taxon>Eukaryota</taxon>
        <taxon>Metazoa</taxon>
        <taxon>Chordata</taxon>
        <taxon>Craniata</taxon>
        <taxon>Vertebrata</taxon>
        <taxon>Euteleostomi</taxon>
        <taxon>Actinopterygii</taxon>
        <taxon>Neopterygii</taxon>
        <taxon>Teleostei</taxon>
        <taxon>Notacanthiformes</taxon>
        <taxon>Halosauridae</taxon>
        <taxon>Aldrovandia</taxon>
    </lineage>
</organism>
<keyword evidence="8" id="KW-0406">Ion transport</keyword>
<evidence type="ECO:0000256" key="7">
    <source>
        <dbReference type="ARBA" id="ARBA00022989"/>
    </source>
</evidence>
<feature type="transmembrane region" description="Helical" evidence="12">
    <location>
        <begin position="274"/>
        <end position="296"/>
    </location>
</feature>
<keyword evidence="4 12" id="KW-0812">Transmembrane</keyword>
<keyword evidence="10" id="KW-0325">Glycoprotein</keyword>
<reference evidence="14" key="1">
    <citation type="journal article" date="2023" name="Science">
        <title>Genome structures resolve the early diversification of teleost fishes.</title>
        <authorList>
            <person name="Parey E."/>
            <person name="Louis A."/>
            <person name="Montfort J."/>
            <person name="Bouchez O."/>
            <person name="Roques C."/>
            <person name="Iampietro C."/>
            <person name="Lluch J."/>
            <person name="Castinel A."/>
            <person name="Donnadieu C."/>
            <person name="Desvignes T."/>
            <person name="Floi Bucao C."/>
            <person name="Jouanno E."/>
            <person name="Wen M."/>
            <person name="Mejri S."/>
            <person name="Dirks R."/>
            <person name="Jansen H."/>
            <person name="Henkel C."/>
            <person name="Chen W.J."/>
            <person name="Zahm M."/>
            <person name="Cabau C."/>
            <person name="Klopp C."/>
            <person name="Thompson A.W."/>
            <person name="Robinson-Rechavi M."/>
            <person name="Braasch I."/>
            <person name="Lecointre G."/>
            <person name="Bobe J."/>
            <person name="Postlethwait J.H."/>
            <person name="Berthelot C."/>
            <person name="Roest Crollius H."/>
            <person name="Guiguen Y."/>
        </authorList>
    </citation>
    <scope>NUCLEOTIDE SEQUENCE</scope>
    <source>
        <strain evidence="14">NC1722</strain>
    </source>
</reference>
<dbReference type="GO" id="GO:0005524">
    <property type="term" value="F:ATP binding"/>
    <property type="evidence" value="ECO:0007669"/>
    <property type="project" value="UniProtKB-KW"/>
</dbReference>
<dbReference type="GO" id="GO:0012505">
    <property type="term" value="C:endomembrane system"/>
    <property type="evidence" value="ECO:0007669"/>
    <property type="project" value="UniProtKB-SubCell"/>
</dbReference>
<dbReference type="GO" id="GO:0016020">
    <property type="term" value="C:membrane"/>
    <property type="evidence" value="ECO:0007669"/>
    <property type="project" value="InterPro"/>
</dbReference>
<keyword evidence="15" id="KW-1185">Reference proteome</keyword>
<feature type="region of interest" description="Disordered" evidence="11">
    <location>
        <begin position="435"/>
        <end position="455"/>
    </location>
</feature>
<dbReference type="PROSITE" id="PS00216">
    <property type="entry name" value="SUGAR_TRANSPORT_1"/>
    <property type="match status" value="1"/>
</dbReference>
<feature type="transmembrane region" description="Helical" evidence="12">
    <location>
        <begin position="161"/>
        <end position="180"/>
    </location>
</feature>
<dbReference type="InterPro" id="IPR036259">
    <property type="entry name" value="MFS_trans_sf"/>
</dbReference>